<evidence type="ECO:0000259" key="10">
    <source>
        <dbReference type="PROSITE" id="PS51352"/>
    </source>
</evidence>
<feature type="signal peptide" evidence="9">
    <location>
        <begin position="1"/>
        <end position="26"/>
    </location>
</feature>
<dbReference type="PANTHER" id="PTHR35891">
    <property type="entry name" value="THIOL:DISULFIDE INTERCHANGE PROTEIN DSBA"/>
    <property type="match status" value="1"/>
</dbReference>
<evidence type="ECO:0000256" key="5">
    <source>
        <dbReference type="ARBA" id="ARBA00023157"/>
    </source>
</evidence>
<sequence>MTMNYKTLLNATLLATLALFSGLLQAETFREGVDYEVLQQPGKVEIPGKIEVREFFSFSCPHCFRLEGFTSEWQPKQADDVNFIMTPAAMRKDWEPLAHAYYVAEALGKLDQIKPELFNAIHVKNEKIISQADLAGFFKRYEVSEDDFNKLFNSFSVRVKVRQASALAKTYRLRGVPALVVNGKYLVKSQSGRGFEDMLEVVDFLVNKERAASKVAAAQ</sequence>
<evidence type="ECO:0000313" key="11">
    <source>
        <dbReference type="EMBL" id="AUM12794.1"/>
    </source>
</evidence>
<dbReference type="EMBL" id="CP022684">
    <property type="protein sequence ID" value="AUM12794.1"/>
    <property type="molecule type" value="Genomic_DNA"/>
</dbReference>
<dbReference type="AlphaFoldDB" id="A0A2K9LPP1"/>
<reference evidence="12" key="1">
    <citation type="submission" date="2017-08" db="EMBL/GenBank/DDBJ databases">
        <title>Direct submision.</title>
        <authorList>
            <person name="Kim S.-J."/>
            <person name="Rhee S.-K."/>
        </authorList>
    </citation>
    <scope>NUCLEOTIDE SEQUENCE [LARGE SCALE GENOMIC DNA]</scope>
    <source>
        <strain evidence="12">GI5</strain>
    </source>
</reference>
<keyword evidence="4 7" id="KW-0574">Periplasm</keyword>
<protein>
    <recommendedName>
        <fullName evidence="7">Thiol:disulfide interchange protein</fullName>
    </recommendedName>
</protein>
<evidence type="ECO:0000256" key="1">
    <source>
        <dbReference type="ARBA" id="ARBA00004418"/>
    </source>
</evidence>
<dbReference type="PIRSF" id="PIRSF001488">
    <property type="entry name" value="Tdi_protein"/>
    <property type="match status" value="1"/>
</dbReference>
<accession>A0A2K9LPP1</accession>
<name>A0A2K9LPP1_9GAMM</name>
<keyword evidence="6" id="KW-0676">Redox-active center</keyword>
<dbReference type="PANTHER" id="PTHR35891:SF2">
    <property type="entry name" value="THIOL:DISULFIDE INTERCHANGE PROTEIN DSBA"/>
    <property type="match status" value="1"/>
</dbReference>
<evidence type="ECO:0000256" key="6">
    <source>
        <dbReference type="ARBA" id="ARBA00023284"/>
    </source>
</evidence>
<evidence type="ECO:0000256" key="7">
    <source>
        <dbReference type="PIRNR" id="PIRNR001488"/>
    </source>
</evidence>
<feature type="domain" description="Thioredoxin" evidence="10">
    <location>
        <begin position="18"/>
        <end position="207"/>
    </location>
</feature>
<evidence type="ECO:0000256" key="4">
    <source>
        <dbReference type="ARBA" id="ARBA00022764"/>
    </source>
</evidence>
<keyword evidence="12" id="KW-1185">Reference proteome</keyword>
<dbReference type="InterPro" id="IPR050824">
    <property type="entry name" value="Thiol_disulfide_DsbA"/>
</dbReference>
<keyword evidence="3 9" id="KW-0732">Signal</keyword>
<feature type="chain" id="PRO_5014662422" description="Thiol:disulfide interchange protein" evidence="9">
    <location>
        <begin position="27"/>
        <end position="219"/>
    </location>
</feature>
<dbReference type="Proteomes" id="UP000235116">
    <property type="component" value="Chromosome"/>
</dbReference>
<dbReference type="InterPro" id="IPR013766">
    <property type="entry name" value="Thioredoxin_domain"/>
</dbReference>
<dbReference type="SUPFAM" id="SSF52833">
    <property type="entry name" value="Thioredoxin-like"/>
    <property type="match status" value="1"/>
</dbReference>
<organism evidence="11 12">
    <name type="scientific">Ketobacter alkanivorans</name>
    <dbReference type="NCBI Taxonomy" id="1917421"/>
    <lineage>
        <taxon>Bacteria</taxon>
        <taxon>Pseudomonadati</taxon>
        <taxon>Pseudomonadota</taxon>
        <taxon>Gammaproteobacteria</taxon>
        <taxon>Pseudomonadales</taxon>
        <taxon>Ketobacteraceae</taxon>
        <taxon>Ketobacter</taxon>
    </lineage>
</organism>
<evidence type="ECO:0000256" key="9">
    <source>
        <dbReference type="SAM" id="SignalP"/>
    </source>
</evidence>
<evidence type="ECO:0000256" key="2">
    <source>
        <dbReference type="ARBA" id="ARBA00005791"/>
    </source>
</evidence>
<keyword evidence="5 7" id="KW-1015">Disulfide bond</keyword>
<dbReference type="InterPro" id="IPR001853">
    <property type="entry name" value="DSBA-like_thioredoxin_dom"/>
</dbReference>
<dbReference type="RefSeq" id="WP_101894177.1">
    <property type="nucleotide sequence ID" value="NZ_CP022684.1"/>
</dbReference>
<gene>
    <name evidence="11" type="ORF">Kalk_10355</name>
</gene>
<evidence type="ECO:0000256" key="3">
    <source>
        <dbReference type="ARBA" id="ARBA00022729"/>
    </source>
</evidence>
<dbReference type="InterPro" id="IPR023205">
    <property type="entry name" value="DsbA/DsbL"/>
</dbReference>
<comment type="similarity">
    <text evidence="2">Belongs to the thioredoxin family. DsbA subfamily.</text>
</comment>
<comment type="subcellular location">
    <subcellularLocation>
        <location evidence="1 7">Periplasm</location>
    </subcellularLocation>
</comment>
<dbReference type="Pfam" id="PF01323">
    <property type="entry name" value="DSBA"/>
    <property type="match status" value="1"/>
</dbReference>
<dbReference type="CDD" id="cd03019">
    <property type="entry name" value="DsbA_DsbA"/>
    <property type="match status" value="1"/>
</dbReference>
<proteinExistence type="inferred from homology"/>
<dbReference type="KEGG" id="kak:Kalk_10355"/>
<dbReference type="InterPro" id="IPR036249">
    <property type="entry name" value="Thioredoxin-like_sf"/>
</dbReference>
<dbReference type="PROSITE" id="PS51352">
    <property type="entry name" value="THIOREDOXIN_2"/>
    <property type="match status" value="1"/>
</dbReference>
<dbReference type="Gene3D" id="3.40.30.10">
    <property type="entry name" value="Glutaredoxin"/>
    <property type="match status" value="1"/>
</dbReference>
<evidence type="ECO:0000256" key="8">
    <source>
        <dbReference type="PIRSR" id="PIRSR001488-1"/>
    </source>
</evidence>
<dbReference type="OrthoDB" id="9784896at2"/>
<feature type="disulfide bond" description="Redox-active" evidence="8">
    <location>
        <begin position="60"/>
        <end position="63"/>
    </location>
</feature>
<dbReference type="GO" id="GO:0042597">
    <property type="term" value="C:periplasmic space"/>
    <property type="evidence" value="ECO:0007669"/>
    <property type="project" value="UniProtKB-SubCell"/>
</dbReference>
<dbReference type="GO" id="GO:0016491">
    <property type="term" value="F:oxidoreductase activity"/>
    <property type="evidence" value="ECO:0007669"/>
    <property type="project" value="InterPro"/>
</dbReference>
<evidence type="ECO:0000313" key="12">
    <source>
        <dbReference type="Proteomes" id="UP000235116"/>
    </source>
</evidence>